<organism evidence="2 3">
    <name type="scientific">Rhodococcus cerastii</name>
    <dbReference type="NCBI Taxonomy" id="908616"/>
    <lineage>
        <taxon>Bacteria</taxon>
        <taxon>Bacillati</taxon>
        <taxon>Actinomycetota</taxon>
        <taxon>Actinomycetes</taxon>
        <taxon>Mycobacteriales</taxon>
        <taxon>Nocardiaceae</taxon>
        <taxon>Rhodococcus</taxon>
    </lineage>
</organism>
<dbReference type="EMBL" id="JAWLKF010000007">
    <property type="protein sequence ID" value="MDV6303723.1"/>
    <property type="molecule type" value="Genomic_DNA"/>
</dbReference>
<keyword evidence="3" id="KW-1185">Reference proteome</keyword>
<dbReference type="InterPro" id="IPR046482">
    <property type="entry name" value="DUF6575"/>
</dbReference>
<evidence type="ECO:0000259" key="1">
    <source>
        <dbReference type="Pfam" id="PF20215"/>
    </source>
</evidence>
<evidence type="ECO:0000313" key="3">
    <source>
        <dbReference type="Proteomes" id="UP001186104"/>
    </source>
</evidence>
<feature type="domain" description="DUF6575" evidence="1">
    <location>
        <begin position="2"/>
        <end position="139"/>
    </location>
</feature>
<sequence length="408" mass="45296">MSWVPVGTALGRLEIDETFEFYDGPRLFAASSASGQRYLAAWAEEAPDHDLWLYLPISNERFSIARSGGITVRAAFLNAEDFVYLVRTPTDGENVDTIERLISGPEIQEEWLPGTNYRIERHTDTAPRAERPSELARRAMREARPFLRVEVEPTASRRTVAPTRAVGNLLVLTQNLLDNMGYSQALSGREAALRGRVPTNIQETMASEIVSLTAASFVIDIASMGFMNLFGSPFEDSSNAIVLIFSMDDTKLEFKEQVKSLNTRAQRSFRSLVKQFDNIGGPVSLVAANESAEFTEAKLSSLKIQRMLATLNYLTPDQIEPEVRARMRLFRGDVDHSTFGADNPSSEQTYTGYVDEQALSGFKQAPLGAFYDMVLSVTSVTDELTNATQYTYRLMQINPVPTDGATAP</sequence>
<evidence type="ECO:0000313" key="2">
    <source>
        <dbReference type="EMBL" id="MDV6303723.1"/>
    </source>
</evidence>
<name>A0ABU4D1W9_9NOCA</name>
<dbReference type="Pfam" id="PF20215">
    <property type="entry name" value="DUF6575"/>
    <property type="match status" value="1"/>
</dbReference>
<dbReference type="RefSeq" id="WP_317533301.1">
    <property type="nucleotide sequence ID" value="NZ_JAWLKF010000007.1"/>
</dbReference>
<reference evidence="2 3" key="1">
    <citation type="submission" date="2023-10" db="EMBL/GenBank/DDBJ databases">
        <title>Development of a sustainable strategy for remediation of hydrocarbon-contaminated territories based on the waste exchange concept.</title>
        <authorList>
            <person name="Krivoruchko A."/>
        </authorList>
    </citation>
    <scope>NUCLEOTIDE SEQUENCE [LARGE SCALE GENOMIC DNA]</scope>
    <source>
        <strain evidence="2 3">IEGM 1327</strain>
    </source>
</reference>
<protein>
    <submittedName>
        <fullName evidence="2">DUF6575 domain-containing protein</fullName>
    </submittedName>
</protein>
<comment type="caution">
    <text evidence="2">The sequence shown here is derived from an EMBL/GenBank/DDBJ whole genome shotgun (WGS) entry which is preliminary data.</text>
</comment>
<gene>
    <name evidence="2" type="ORF">R3P93_14255</name>
</gene>
<dbReference type="Proteomes" id="UP001186104">
    <property type="component" value="Unassembled WGS sequence"/>
</dbReference>
<proteinExistence type="predicted"/>
<accession>A0ABU4D1W9</accession>